<feature type="region of interest" description="Disordered" evidence="5">
    <location>
        <begin position="384"/>
        <end position="422"/>
    </location>
</feature>
<sequence>MSDTITLSTITTNWGDTSTLIAENDDVVEVWCWIAPDPAYASVLPDMPINPRWTLCCQDNATNTCTFFQDIDGKITATPSLSPDEPLPCAVYCIANVARGDFESGRVQEILEKVPIPDLREYNHAALAVDFLKALLDGAVVESDPVDIERTIARMIKAHVDFKRRRILPRMSVPQTSLRLLRTTPLARAVSSSSSLRYFTTTSSIASDAQKKSPSIQSASDAQNISSSQPRKPELDVGELEGITFKVEPLKRENEDVVTTRARLLYQSRKRGTLETDLLLSTFASTYLPRMNHSQLKAYSSFLDENDWDIYYWATQPEPASPEEESATLASQPEDQQTDTWKSTMAKTKSGEWPSTKGAFKAAYRPVPERWRDSEVLRLLREHVKSRSARGLSGPGQGGAEDAEDGKGKGIGRMPDVPVFDQ</sequence>
<dbReference type="SUPFAM" id="SSF109910">
    <property type="entry name" value="YgfY-like"/>
    <property type="match status" value="1"/>
</dbReference>
<dbReference type="GO" id="GO:0005759">
    <property type="term" value="C:mitochondrial matrix"/>
    <property type="evidence" value="ECO:0007669"/>
    <property type="project" value="UniProtKB-SubCell"/>
</dbReference>
<dbReference type="AlphaFoldDB" id="A0A167VGY3"/>
<feature type="region of interest" description="Disordered" evidence="5">
    <location>
        <begin position="319"/>
        <end position="340"/>
    </location>
</feature>
<keyword evidence="3 4" id="KW-0143">Chaperone</keyword>
<dbReference type="InterPro" id="IPR036714">
    <property type="entry name" value="SDH_sf"/>
</dbReference>
<evidence type="ECO:0000256" key="4">
    <source>
        <dbReference type="HAMAP-Rule" id="MF_03057"/>
    </source>
</evidence>
<dbReference type="EMBL" id="AZGZ01000033">
    <property type="protein sequence ID" value="KZZ87514.1"/>
    <property type="molecule type" value="Genomic_DNA"/>
</dbReference>
<dbReference type="HAMAP" id="MF_03057">
    <property type="entry name" value="SDHAF2"/>
    <property type="match status" value="1"/>
</dbReference>
<comment type="function">
    <text evidence="4">Plays an essential role in the assembly of succinate dehydrogenase (SDH), an enzyme complex (also referred to as respiratory complex II) that is a component of both the tricarboxylic acid (TCA) cycle and the mitochondrial electron transport chain, and which couples the oxidation of succinate to fumarate with the reduction of ubiquinone (coenzyme Q) to ubiquinol. Required for flavinylation (covalent attachment of FAD) of the flavoprotein subunit of the SDH catalytic dimer.</text>
</comment>
<dbReference type="InterPro" id="IPR028882">
    <property type="entry name" value="SDHAF2"/>
</dbReference>
<dbReference type="VEuPathDB" id="FungiDB:AAP_05597"/>
<dbReference type="GO" id="GO:0006099">
    <property type="term" value="P:tricarboxylic acid cycle"/>
    <property type="evidence" value="ECO:0007669"/>
    <property type="project" value="TreeGrafter"/>
</dbReference>
<keyword evidence="2 4" id="KW-0496">Mitochondrion</keyword>
<comment type="caution">
    <text evidence="6">The sequence shown here is derived from an EMBL/GenBank/DDBJ whole genome shotgun (WGS) entry which is preliminary data.</text>
</comment>
<dbReference type="Gene3D" id="1.10.150.250">
    <property type="entry name" value="Flavinator of succinate dehydrogenase"/>
    <property type="match status" value="1"/>
</dbReference>
<dbReference type="PANTHER" id="PTHR12469:SF2">
    <property type="entry name" value="SUCCINATE DEHYDROGENASE ASSEMBLY FACTOR 2, MITOCHONDRIAL"/>
    <property type="match status" value="1"/>
</dbReference>
<protein>
    <recommendedName>
        <fullName evidence="4">Succinate dehydrogenase assembly factor 2, mitochondrial</fullName>
        <shortName evidence="4">SDH assembly factor 2</shortName>
        <shortName evidence="4">SDHAF2</shortName>
    </recommendedName>
</protein>
<evidence type="ECO:0000256" key="3">
    <source>
        <dbReference type="ARBA" id="ARBA00023186"/>
    </source>
</evidence>
<dbReference type="Pfam" id="PF03937">
    <property type="entry name" value="Sdh5"/>
    <property type="match status" value="1"/>
</dbReference>
<evidence type="ECO:0000313" key="7">
    <source>
        <dbReference type="Proteomes" id="UP000242877"/>
    </source>
</evidence>
<dbReference type="PANTHER" id="PTHR12469">
    <property type="entry name" value="PROTEIN EMI5 HOMOLOG, MITOCHONDRIAL"/>
    <property type="match status" value="1"/>
</dbReference>
<proteinExistence type="inferred from homology"/>
<organism evidence="6 7">
    <name type="scientific">Ascosphaera apis ARSEF 7405</name>
    <dbReference type="NCBI Taxonomy" id="392613"/>
    <lineage>
        <taxon>Eukaryota</taxon>
        <taxon>Fungi</taxon>
        <taxon>Dikarya</taxon>
        <taxon>Ascomycota</taxon>
        <taxon>Pezizomycotina</taxon>
        <taxon>Eurotiomycetes</taxon>
        <taxon>Eurotiomycetidae</taxon>
        <taxon>Onygenales</taxon>
        <taxon>Ascosphaeraceae</taxon>
        <taxon>Ascosphaera</taxon>
    </lineage>
</organism>
<dbReference type="InterPro" id="IPR005631">
    <property type="entry name" value="SDH"/>
</dbReference>
<reference evidence="6 7" key="1">
    <citation type="journal article" date="2016" name="Genome Biol. Evol.">
        <title>Divergent and convergent evolution of fungal pathogenicity.</title>
        <authorList>
            <person name="Shang Y."/>
            <person name="Xiao G."/>
            <person name="Zheng P."/>
            <person name="Cen K."/>
            <person name="Zhan S."/>
            <person name="Wang C."/>
        </authorList>
    </citation>
    <scope>NUCLEOTIDE SEQUENCE [LARGE SCALE GENOMIC DNA]</scope>
    <source>
        <strain evidence="6 7">ARSEF 7405</strain>
    </source>
</reference>
<feature type="compositionally biased region" description="Polar residues" evidence="5">
    <location>
        <begin position="209"/>
        <end position="230"/>
    </location>
</feature>
<evidence type="ECO:0000256" key="1">
    <source>
        <dbReference type="ARBA" id="ARBA00004305"/>
    </source>
</evidence>
<dbReference type="Proteomes" id="UP000242877">
    <property type="component" value="Unassembled WGS sequence"/>
</dbReference>
<keyword evidence="7" id="KW-1185">Reference proteome</keyword>
<dbReference type="GO" id="GO:0034553">
    <property type="term" value="P:mitochondrial respiratory chain complex II assembly"/>
    <property type="evidence" value="ECO:0007669"/>
    <property type="project" value="TreeGrafter"/>
</dbReference>
<dbReference type="GO" id="GO:0006121">
    <property type="term" value="P:mitochondrial electron transport, succinate to ubiquinone"/>
    <property type="evidence" value="ECO:0007669"/>
    <property type="project" value="UniProtKB-UniRule"/>
</dbReference>
<gene>
    <name evidence="6" type="ORF">AAP_05597</name>
</gene>
<accession>A0A167VGY3</accession>
<dbReference type="OrthoDB" id="284292at2759"/>
<name>A0A167VGY3_9EURO</name>
<comment type="similarity">
    <text evidence="4">Belongs to the SDHAF2 family.</text>
</comment>
<evidence type="ECO:0000256" key="5">
    <source>
        <dbReference type="SAM" id="MobiDB-lite"/>
    </source>
</evidence>
<evidence type="ECO:0000313" key="6">
    <source>
        <dbReference type="EMBL" id="KZZ87514.1"/>
    </source>
</evidence>
<feature type="region of interest" description="Disordered" evidence="5">
    <location>
        <begin position="209"/>
        <end position="237"/>
    </location>
</feature>
<comment type="subunit">
    <text evidence="4">Interacts with the flavoprotein subunit within the SDH catalytic dimer.</text>
</comment>
<comment type="subcellular location">
    <subcellularLocation>
        <location evidence="1 4">Mitochondrion matrix</location>
    </subcellularLocation>
</comment>
<dbReference type="FunFam" id="1.10.150.250:FF:000002">
    <property type="entry name" value="Succinate dehydrogenase assembly factor 2, mitochondrial"/>
    <property type="match status" value="1"/>
</dbReference>
<evidence type="ECO:0000256" key="2">
    <source>
        <dbReference type="ARBA" id="ARBA00023128"/>
    </source>
</evidence>